<protein>
    <submittedName>
        <fullName evidence="6">Transcriptional regulator GcvA</fullName>
    </submittedName>
</protein>
<dbReference type="Gene3D" id="3.40.190.10">
    <property type="entry name" value="Periplasmic binding protein-like II"/>
    <property type="match status" value="2"/>
</dbReference>
<dbReference type="InterPro" id="IPR000847">
    <property type="entry name" value="LysR_HTH_N"/>
</dbReference>
<name>A0ABS9JZN5_9RHOO</name>
<keyword evidence="4" id="KW-0804">Transcription</keyword>
<evidence type="ECO:0000313" key="6">
    <source>
        <dbReference type="EMBL" id="MCG2576362.1"/>
    </source>
</evidence>
<accession>A0ABS9JZN5</accession>
<dbReference type="InterPro" id="IPR005119">
    <property type="entry name" value="LysR_subst-bd"/>
</dbReference>
<feature type="domain" description="HTH lysR-type" evidence="5">
    <location>
        <begin position="6"/>
        <end position="63"/>
    </location>
</feature>
<evidence type="ECO:0000256" key="4">
    <source>
        <dbReference type="ARBA" id="ARBA00023163"/>
    </source>
</evidence>
<dbReference type="PROSITE" id="PS50931">
    <property type="entry name" value="HTH_LYSR"/>
    <property type="match status" value="1"/>
</dbReference>
<dbReference type="Pfam" id="PF03466">
    <property type="entry name" value="LysR_substrate"/>
    <property type="match status" value="1"/>
</dbReference>
<gene>
    <name evidence="6" type="primary">gcvA</name>
    <name evidence="6" type="ORF">LZ012_05075</name>
</gene>
<dbReference type="Proteomes" id="UP001165384">
    <property type="component" value="Unassembled WGS sequence"/>
</dbReference>
<evidence type="ECO:0000256" key="1">
    <source>
        <dbReference type="ARBA" id="ARBA00009437"/>
    </source>
</evidence>
<dbReference type="InterPro" id="IPR036388">
    <property type="entry name" value="WH-like_DNA-bd_sf"/>
</dbReference>
<evidence type="ECO:0000259" key="5">
    <source>
        <dbReference type="PROSITE" id="PS50931"/>
    </source>
</evidence>
<dbReference type="EMBL" id="JAKLTN010000001">
    <property type="protein sequence ID" value="MCG2576362.1"/>
    <property type="molecule type" value="Genomic_DNA"/>
</dbReference>
<dbReference type="PANTHER" id="PTHR30537:SF26">
    <property type="entry name" value="GLYCINE CLEAVAGE SYSTEM TRANSCRIPTIONAL ACTIVATOR"/>
    <property type="match status" value="1"/>
</dbReference>
<keyword evidence="7" id="KW-1185">Reference proteome</keyword>
<dbReference type="NCBIfam" id="NF008352">
    <property type="entry name" value="PRK11139.1"/>
    <property type="match status" value="1"/>
</dbReference>
<dbReference type="SUPFAM" id="SSF46785">
    <property type="entry name" value="Winged helix' DNA-binding domain"/>
    <property type="match status" value="1"/>
</dbReference>
<evidence type="ECO:0000313" key="7">
    <source>
        <dbReference type="Proteomes" id="UP001165384"/>
    </source>
</evidence>
<keyword evidence="2" id="KW-0805">Transcription regulation</keyword>
<dbReference type="InterPro" id="IPR058163">
    <property type="entry name" value="LysR-type_TF_proteobact-type"/>
</dbReference>
<reference evidence="6" key="1">
    <citation type="submission" date="2022-01" db="EMBL/GenBank/DDBJ databases">
        <authorList>
            <person name="Jo J.-H."/>
            <person name="Im W.-T."/>
        </authorList>
    </citation>
    <scope>NUCLEOTIDE SEQUENCE</scope>
    <source>
        <strain evidence="6">XY25</strain>
    </source>
</reference>
<dbReference type="Pfam" id="PF00126">
    <property type="entry name" value="HTH_1"/>
    <property type="match status" value="1"/>
</dbReference>
<dbReference type="SUPFAM" id="SSF53850">
    <property type="entry name" value="Periplasmic binding protein-like II"/>
    <property type="match status" value="1"/>
</dbReference>
<keyword evidence="3" id="KW-0238">DNA-binding</keyword>
<dbReference type="PANTHER" id="PTHR30537">
    <property type="entry name" value="HTH-TYPE TRANSCRIPTIONAL REGULATOR"/>
    <property type="match status" value="1"/>
</dbReference>
<organism evidence="6 7">
    <name type="scientific">Dechloromonas hankyongensis</name>
    <dbReference type="NCBI Taxonomy" id="2908002"/>
    <lineage>
        <taxon>Bacteria</taxon>
        <taxon>Pseudomonadati</taxon>
        <taxon>Pseudomonadota</taxon>
        <taxon>Betaproteobacteria</taxon>
        <taxon>Rhodocyclales</taxon>
        <taxon>Azonexaceae</taxon>
        <taxon>Dechloromonas</taxon>
    </lineage>
</organism>
<evidence type="ECO:0000256" key="2">
    <source>
        <dbReference type="ARBA" id="ARBA00023015"/>
    </source>
</evidence>
<evidence type="ECO:0000256" key="3">
    <source>
        <dbReference type="ARBA" id="ARBA00023125"/>
    </source>
</evidence>
<dbReference type="InterPro" id="IPR036390">
    <property type="entry name" value="WH_DNA-bd_sf"/>
</dbReference>
<comment type="similarity">
    <text evidence="1">Belongs to the LysR transcriptional regulatory family.</text>
</comment>
<proteinExistence type="inferred from homology"/>
<sequence length="322" mass="34925">MPYRLPPLNALRAFEAAARHLSFKLAGEELSVTPTAISHQIRGLEDYLGFPLFHRLTRAIELTAKGRAMLPKVREGLDAFAAAIDSTRRHDEGGRLLVSSPPTFLARWLIRHLPGFAARHPEIQLHMTASLAMIDPPDAEGAPAVEDAAGATEEAEVFIRFGRGQYPGCQVERLFSPVYTAVCSPRLLSGTQPLKVPADLAQHALLHDDTIPELMVRPTWDEWLNLAGVSGIDSNAGMHFSDSGLVLSAAIDGVGIALASKPLIEAEVAAGRLVELFDIVIRRPQAYFLVIPEAVAGQPVVRAFRDWLLDEAARMADLPASG</sequence>
<comment type="caution">
    <text evidence="6">The sequence shown here is derived from an EMBL/GenBank/DDBJ whole genome shotgun (WGS) entry which is preliminary data.</text>
</comment>
<dbReference type="CDD" id="cd08432">
    <property type="entry name" value="PBP2_GcdR_TrpI_HvrB_AmpR_like"/>
    <property type="match status" value="1"/>
</dbReference>
<dbReference type="RefSeq" id="WP_275708210.1">
    <property type="nucleotide sequence ID" value="NZ_JAKLTN010000001.1"/>
</dbReference>
<dbReference type="Gene3D" id="1.10.10.10">
    <property type="entry name" value="Winged helix-like DNA-binding domain superfamily/Winged helix DNA-binding domain"/>
    <property type="match status" value="1"/>
</dbReference>